<evidence type="ECO:0000256" key="1">
    <source>
        <dbReference type="ARBA" id="ARBA00004651"/>
    </source>
</evidence>
<evidence type="ECO:0000256" key="2">
    <source>
        <dbReference type="ARBA" id="ARBA00010792"/>
    </source>
</evidence>
<dbReference type="GO" id="GO:0005886">
    <property type="term" value="C:plasma membrane"/>
    <property type="evidence" value="ECO:0007669"/>
    <property type="project" value="UniProtKB-SubCell"/>
</dbReference>
<dbReference type="PANTHER" id="PTHR30353">
    <property type="entry name" value="INNER MEMBRANE PROTEIN DEDA-RELATED"/>
    <property type="match status" value="1"/>
</dbReference>
<dbReference type="InterPro" id="IPR032816">
    <property type="entry name" value="VTT_dom"/>
</dbReference>
<keyword evidence="3 7" id="KW-1003">Cell membrane</keyword>
<evidence type="ECO:0000256" key="7">
    <source>
        <dbReference type="RuleBase" id="RU367016"/>
    </source>
</evidence>
<sequence length="212" mass="22336">MRVLETITSLIQDNAAALWVLPALFLLATFDALLPPVPSESVIITLAAFGAAHGSPHLIALGVVAALGAFIGDNLTFTVARRSGLRRLRDSPRPKLRSAFRRAEHELDRRGGLAIVVARYIPVGRVAVNVTAGAGTFSRGRFVLLSAIAAVTWASYSVAIGALAGHWVEANPLLGAVAGIAFAATLGLIVDRLLSRAHPRRNVSVNGSSHDR</sequence>
<evidence type="ECO:0000313" key="10">
    <source>
        <dbReference type="Proteomes" id="UP000030002"/>
    </source>
</evidence>
<keyword evidence="6 7" id="KW-0472">Membrane</keyword>
<dbReference type="PANTHER" id="PTHR30353:SF0">
    <property type="entry name" value="TRANSMEMBRANE PROTEIN"/>
    <property type="match status" value="1"/>
</dbReference>
<feature type="transmembrane region" description="Helical" evidence="7">
    <location>
        <begin position="142"/>
        <end position="167"/>
    </location>
</feature>
<evidence type="ECO:0000256" key="6">
    <source>
        <dbReference type="ARBA" id="ARBA00023136"/>
    </source>
</evidence>
<dbReference type="AlphaFoldDB" id="A0A0A0J3E2"/>
<feature type="domain" description="VTT" evidence="8">
    <location>
        <begin position="38"/>
        <end position="162"/>
    </location>
</feature>
<organism evidence="9 10">
    <name type="scientific">Knoellia sinensis KCTC 19936</name>
    <dbReference type="NCBI Taxonomy" id="1385520"/>
    <lineage>
        <taxon>Bacteria</taxon>
        <taxon>Bacillati</taxon>
        <taxon>Actinomycetota</taxon>
        <taxon>Actinomycetes</taxon>
        <taxon>Micrococcales</taxon>
        <taxon>Intrasporangiaceae</taxon>
        <taxon>Knoellia</taxon>
    </lineage>
</organism>
<feature type="transmembrane region" description="Helical" evidence="7">
    <location>
        <begin position="57"/>
        <end position="80"/>
    </location>
</feature>
<proteinExistence type="inferred from homology"/>
<comment type="caution">
    <text evidence="9">The sequence shown here is derived from an EMBL/GenBank/DDBJ whole genome shotgun (WGS) entry which is preliminary data.</text>
</comment>
<evidence type="ECO:0000256" key="5">
    <source>
        <dbReference type="ARBA" id="ARBA00022989"/>
    </source>
</evidence>
<evidence type="ECO:0000313" key="9">
    <source>
        <dbReference type="EMBL" id="KGN30637.1"/>
    </source>
</evidence>
<evidence type="ECO:0000256" key="3">
    <source>
        <dbReference type="ARBA" id="ARBA00022475"/>
    </source>
</evidence>
<dbReference type="eggNOG" id="COG0586">
    <property type="taxonomic scope" value="Bacteria"/>
</dbReference>
<accession>A0A0A0J3E2</accession>
<protein>
    <recommendedName>
        <fullName evidence="8">VTT domain-containing protein</fullName>
    </recommendedName>
</protein>
<gene>
    <name evidence="9" type="ORF">N802_06480</name>
</gene>
<evidence type="ECO:0000259" key="8">
    <source>
        <dbReference type="Pfam" id="PF09335"/>
    </source>
</evidence>
<dbReference type="Proteomes" id="UP000030002">
    <property type="component" value="Unassembled WGS sequence"/>
</dbReference>
<dbReference type="STRING" id="1385520.N802_06480"/>
<dbReference type="InterPro" id="IPR032818">
    <property type="entry name" value="DedA-like"/>
</dbReference>
<keyword evidence="4 7" id="KW-0812">Transmembrane</keyword>
<comment type="subcellular location">
    <subcellularLocation>
        <location evidence="1 7">Cell membrane</location>
        <topology evidence="1 7">Multi-pass membrane protein</topology>
    </subcellularLocation>
</comment>
<feature type="transmembrane region" description="Helical" evidence="7">
    <location>
        <begin position="173"/>
        <end position="194"/>
    </location>
</feature>
<dbReference type="Pfam" id="PF09335">
    <property type="entry name" value="VTT_dom"/>
    <property type="match status" value="1"/>
</dbReference>
<keyword evidence="10" id="KW-1185">Reference proteome</keyword>
<evidence type="ECO:0000256" key="4">
    <source>
        <dbReference type="ARBA" id="ARBA00022692"/>
    </source>
</evidence>
<comment type="similarity">
    <text evidence="2 7">Belongs to the DedA family.</text>
</comment>
<reference evidence="9 10" key="1">
    <citation type="submission" date="2013-08" db="EMBL/GenBank/DDBJ databases">
        <title>The genome sequence of Knoellia sinensis.</title>
        <authorList>
            <person name="Zhu W."/>
            <person name="Wang G."/>
        </authorList>
    </citation>
    <scope>NUCLEOTIDE SEQUENCE [LARGE SCALE GENOMIC DNA]</scope>
    <source>
        <strain evidence="9 10">KCTC 19936</strain>
    </source>
</reference>
<feature type="transmembrane region" description="Helical" evidence="7">
    <location>
        <begin position="16"/>
        <end position="37"/>
    </location>
</feature>
<dbReference type="EMBL" id="AVPJ01000017">
    <property type="protein sequence ID" value="KGN30637.1"/>
    <property type="molecule type" value="Genomic_DNA"/>
</dbReference>
<keyword evidence="5 7" id="KW-1133">Transmembrane helix</keyword>
<name>A0A0A0J3E2_9MICO</name>